<evidence type="ECO:0000256" key="11">
    <source>
        <dbReference type="SAM" id="MobiDB-lite"/>
    </source>
</evidence>
<dbReference type="SUPFAM" id="SSF54534">
    <property type="entry name" value="FKBP-like"/>
    <property type="match status" value="1"/>
</dbReference>
<dbReference type="GO" id="GO:0051301">
    <property type="term" value="P:cell division"/>
    <property type="evidence" value="ECO:0007669"/>
    <property type="project" value="UniProtKB-KW"/>
</dbReference>
<dbReference type="Pfam" id="PF05697">
    <property type="entry name" value="Trigger_N"/>
    <property type="match status" value="1"/>
</dbReference>
<evidence type="ECO:0000256" key="4">
    <source>
        <dbReference type="ARBA" id="ARBA00016902"/>
    </source>
</evidence>
<dbReference type="Proteomes" id="UP000198324">
    <property type="component" value="Unassembled WGS sequence"/>
</dbReference>
<dbReference type="GO" id="GO:0015031">
    <property type="term" value="P:protein transport"/>
    <property type="evidence" value="ECO:0007669"/>
    <property type="project" value="UniProtKB-UniRule"/>
</dbReference>
<dbReference type="Gene3D" id="3.30.70.1050">
    <property type="entry name" value="Trigger factor ribosome-binding domain"/>
    <property type="match status" value="1"/>
</dbReference>
<evidence type="ECO:0000259" key="12">
    <source>
        <dbReference type="Pfam" id="PF00254"/>
    </source>
</evidence>
<feature type="domain" description="Trigger factor ribosome-binding bacterial" evidence="13">
    <location>
        <begin position="1"/>
        <end position="140"/>
    </location>
</feature>
<dbReference type="InterPro" id="IPR027304">
    <property type="entry name" value="Trigger_fact/SurA_dom_sf"/>
</dbReference>
<feature type="region of interest" description="Disordered" evidence="11">
    <location>
        <begin position="429"/>
        <end position="456"/>
    </location>
</feature>
<dbReference type="PANTHER" id="PTHR30560">
    <property type="entry name" value="TRIGGER FACTOR CHAPERONE AND PEPTIDYL-PROLYL CIS/TRANS ISOMERASE"/>
    <property type="match status" value="1"/>
</dbReference>
<dbReference type="Pfam" id="PF00254">
    <property type="entry name" value="FKBP_C"/>
    <property type="match status" value="1"/>
</dbReference>
<name>A0A238XQC7_9BACT</name>
<comment type="subcellular location">
    <subcellularLocation>
        <location evidence="10">Cytoplasm</location>
    </subcellularLocation>
    <text evidence="10">About half TF is bound to the ribosome near the polypeptide exit tunnel while the other half is free in the cytoplasm.</text>
</comment>
<keyword evidence="10" id="KW-0131">Cell cycle</keyword>
<dbReference type="InterPro" id="IPR008881">
    <property type="entry name" value="Trigger_fac_ribosome-bd_bac"/>
</dbReference>
<feature type="compositionally biased region" description="Basic and acidic residues" evidence="11">
    <location>
        <begin position="432"/>
        <end position="441"/>
    </location>
</feature>
<evidence type="ECO:0000259" key="13">
    <source>
        <dbReference type="Pfam" id="PF05697"/>
    </source>
</evidence>
<keyword evidence="10" id="KW-0132">Cell division</keyword>
<evidence type="ECO:0000256" key="3">
    <source>
        <dbReference type="ARBA" id="ARBA00013194"/>
    </source>
</evidence>
<organism evidence="15 16">
    <name type="scientific">Humidesulfovibrio mexicanus</name>
    <dbReference type="NCBI Taxonomy" id="147047"/>
    <lineage>
        <taxon>Bacteria</taxon>
        <taxon>Pseudomonadati</taxon>
        <taxon>Thermodesulfobacteriota</taxon>
        <taxon>Desulfovibrionia</taxon>
        <taxon>Desulfovibrionales</taxon>
        <taxon>Desulfovibrionaceae</taxon>
        <taxon>Humidesulfovibrio</taxon>
    </lineage>
</organism>
<dbReference type="NCBIfam" id="TIGR00115">
    <property type="entry name" value="tig"/>
    <property type="match status" value="1"/>
</dbReference>
<protein>
    <recommendedName>
        <fullName evidence="4 10">Trigger factor</fullName>
        <shortName evidence="10">TF</shortName>
        <ecNumber evidence="3 10">5.2.1.8</ecNumber>
    </recommendedName>
    <alternativeName>
        <fullName evidence="9 10">PPIase</fullName>
    </alternativeName>
</protein>
<dbReference type="InterPro" id="IPR037041">
    <property type="entry name" value="Trigger_fac_C_sf"/>
</dbReference>
<evidence type="ECO:0000256" key="2">
    <source>
        <dbReference type="ARBA" id="ARBA00005464"/>
    </source>
</evidence>
<dbReference type="GO" id="GO:0043335">
    <property type="term" value="P:protein unfolding"/>
    <property type="evidence" value="ECO:0007669"/>
    <property type="project" value="TreeGrafter"/>
</dbReference>
<feature type="domain" description="Trigger factor C-terminal" evidence="14">
    <location>
        <begin position="263"/>
        <end position="418"/>
    </location>
</feature>
<keyword evidence="8 10" id="KW-0413">Isomerase</keyword>
<dbReference type="RefSeq" id="WP_089271065.1">
    <property type="nucleotide sequence ID" value="NZ_FZOC01000001.1"/>
</dbReference>
<dbReference type="GO" id="GO:0003755">
    <property type="term" value="F:peptidyl-prolyl cis-trans isomerase activity"/>
    <property type="evidence" value="ECO:0007669"/>
    <property type="project" value="UniProtKB-UniRule"/>
</dbReference>
<gene>
    <name evidence="10" type="primary">tig</name>
    <name evidence="15" type="ORF">SAMN04488503_0340</name>
</gene>
<dbReference type="Gene3D" id="1.10.3120.10">
    <property type="entry name" value="Trigger factor, C-terminal domain"/>
    <property type="match status" value="1"/>
</dbReference>
<dbReference type="SUPFAM" id="SSF102735">
    <property type="entry name" value="Trigger factor ribosome-binding domain"/>
    <property type="match status" value="1"/>
</dbReference>
<comment type="domain">
    <text evidence="10">Consists of 3 domains; the N-terminus binds the ribosome, the middle domain has PPIase activity, while the C-terminus has intrinsic chaperone activity on its own.</text>
</comment>
<keyword evidence="16" id="KW-1185">Reference proteome</keyword>
<dbReference type="InterPro" id="IPR046357">
    <property type="entry name" value="PPIase_dom_sf"/>
</dbReference>
<feature type="domain" description="PPIase FKBP-type" evidence="12">
    <location>
        <begin position="160"/>
        <end position="239"/>
    </location>
</feature>
<keyword evidence="6 10" id="KW-0697">Rotamase</keyword>
<dbReference type="PANTHER" id="PTHR30560:SF3">
    <property type="entry name" value="TRIGGER FACTOR-LIKE PROTEIN TIG, CHLOROPLASTIC"/>
    <property type="match status" value="1"/>
</dbReference>
<evidence type="ECO:0000313" key="16">
    <source>
        <dbReference type="Proteomes" id="UP000198324"/>
    </source>
</evidence>
<evidence type="ECO:0000256" key="9">
    <source>
        <dbReference type="ARBA" id="ARBA00029986"/>
    </source>
</evidence>
<dbReference type="OrthoDB" id="9767721at2"/>
<evidence type="ECO:0000313" key="15">
    <source>
        <dbReference type="EMBL" id="SNR61147.1"/>
    </source>
</evidence>
<dbReference type="SUPFAM" id="SSF109998">
    <property type="entry name" value="Triger factor/SurA peptide-binding domain-like"/>
    <property type="match status" value="1"/>
</dbReference>
<evidence type="ECO:0000256" key="10">
    <source>
        <dbReference type="HAMAP-Rule" id="MF_00303"/>
    </source>
</evidence>
<evidence type="ECO:0000256" key="7">
    <source>
        <dbReference type="ARBA" id="ARBA00023186"/>
    </source>
</evidence>
<dbReference type="GO" id="GO:0044183">
    <property type="term" value="F:protein folding chaperone"/>
    <property type="evidence" value="ECO:0007669"/>
    <property type="project" value="TreeGrafter"/>
</dbReference>
<dbReference type="EC" id="5.2.1.8" evidence="3 10"/>
<evidence type="ECO:0000256" key="5">
    <source>
        <dbReference type="ARBA" id="ARBA00022490"/>
    </source>
</evidence>
<evidence type="ECO:0000256" key="1">
    <source>
        <dbReference type="ARBA" id="ARBA00000971"/>
    </source>
</evidence>
<evidence type="ECO:0000256" key="8">
    <source>
        <dbReference type="ARBA" id="ARBA00023235"/>
    </source>
</evidence>
<keyword evidence="7 10" id="KW-0143">Chaperone</keyword>
<dbReference type="GO" id="GO:0043022">
    <property type="term" value="F:ribosome binding"/>
    <property type="evidence" value="ECO:0007669"/>
    <property type="project" value="TreeGrafter"/>
</dbReference>
<evidence type="ECO:0000259" key="14">
    <source>
        <dbReference type="Pfam" id="PF05698"/>
    </source>
</evidence>
<dbReference type="InterPro" id="IPR005215">
    <property type="entry name" value="Trig_fac"/>
</dbReference>
<evidence type="ECO:0000256" key="6">
    <source>
        <dbReference type="ARBA" id="ARBA00023110"/>
    </source>
</evidence>
<comment type="catalytic activity">
    <reaction evidence="1 10">
        <text>[protein]-peptidylproline (omega=180) = [protein]-peptidylproline (omega=0)</text>
        <dbReference type="Rhea" id="RHEA:16237"/>
        <dbReference type="Rhea" id="RHEA-COMP:10747"/>
        <dbReference type="Rhea" id="RHEA-COMP:10748"/>
        <dbReference type="ChEBI" id="CHEBI:83833"/>
        <dbReference type="ChEBI" id="CHEBI:83834"/>
        <dbReference type="EC" id="5.2.1.8"/>
    </reaction>
</comment>
<reference evidence="15 16" key="1">
    <citation type="submission" date="2017-06" db="EMBL/GenBank/DDBJ databases">
        <authorList>
            <person name="Kim H.J."/>
            <person name="Triplett B.A."/>
        </authorList>
    </citation>
    <scope>NUCLEOTIDE SEQUENCE [LARGE SCALE GENOMIC DNA]</scope>
    <source>
        <strain evidence="15 16">DSM 13116</strain>
    </source>
</reference>
<dbReference type="PIRSF" id="PIRSF003095">
    <property type="entry name" value="Trigger_factor"/>
    <property type="match status" value="1"/>
</dbReference>
<dbReference type="Pfam" id="PF05698">
    <property type="entry name" value="Trigger_C"/>
    <property type="match status" value="1"/>
</dbReference>
<dbReference type="InterPro" id="IPR001179">
    <property type="entry name" value="PPIase_FKBP_dom"/>
</dbReference>
<keyword evidence="5 10" id="KW-0963">Cytoplasm</keyword>
<sequence>MEYKVEELSPVKRKINITVPVEEVNAALSTAVALYRHRYEIKGFRRGKAPSSVVESKYRTQIYQEATTDLVNYQINEALGSLGVMPLSRIDVDAKELVRDQELNYSIEFEVAPDFPLPDYESLAVDVEKAEVKPEEITEVEQRILSNAATVKPISEVRLAKEGDIVVITFGAYKDGEVYQGIQAENFELTIGEKQALPEFEDLLKTLKPGENGECEITFPEDFINPAMAGQTLTMRATLHAIKERILPELTDEVAKRAGGFESVEKMREAIEKSYLQSREQLNKSMAQKKLLDQLVAKVEYPLPPSMVENRIDRLLADLEQKLDRQGKSLSALGKSLEELREAHRAQAEEAVRGEIMLLAIAKKENLDVKSEEIDVALTQVARQHGQDLLSVKQYYEENNLIFPLKDRILADKAIELVYARAAKTEVAAAAAEEKKEEAPAKPKRTRAKKAETPKE</sequence>
<dbReference type="EMBL" id="FZOC01000001">
    <property type="protein sequence ID" value="SNR61147.1"/>
    <property type="molecule type" value="Genomic_DNA"/>
</dbReference>
<dbReference type="InterPro" id="IPR008880">
    <property type="entry name" value="Trigger_fac_C"/>
</dbReference>
<dbReference type="GO" id="GO:0051083">
    <property type="term" value="P:'de novo' cotranslational protein folding"/>
    <property type="evidence" value="ECO:0007669"/>
    <property type="project" value="TreeGrafter"/>
</dbReference>
<dbReference type="HAMAP" id="MF_00303">
    <property type="entry name" value="Trigger_factor_Tig"/>
    <property type="match status" value="1"/>
</dbReference>
<accession>A0A238XQC7</accession>
<comment type="function">
    <text evidence="10">Involved in protein export. Acts as a chaperone by maintaining the newly synthesized protein in an open conformation. Functions as a peptidyl-prolyl cis-trans isomerase.</text>
</comment>
<comment type="similarity">
    <text evidence="2 10">Belongs to the FKBP-type PPIase family. Tig subfamily.</text>
</comment>
<proteinExistence type="inferred from homology"/>
<dbReference type="Gene3D" id="3.10.50.40">
    <property type="match status" value="1"/>
</dbReference>
<dbReference type="GO" id="GO:0005737">
    <property type="term" value="C:cytoplasm"/>
    <property type="evidence" value="ECO:0007669"/>
    <property type="project" value="UniProtKB-SubCell"/>
</dbReference>
<dbReference type="AlphaFoldDB" id="A0A238XQC7"/>
<dbReference type="InterPro" id="IPR036611">
    <property type="entry name" value="Trigger_fac_ribosome-bd_sf"/>
</dbReference>